<dbReference type="RefSeq" id="WP_126842771.1">
    <property type="nucleotide sequence ID" value="NZ_PIQH01000015.1"/>
</dbReference>
<name>A0A432ZEZ3_9GAMM</name>
<evidence type="ECO:0000313" key="2">
    <source>
        <dbReference type="Proteomes" id="UP000287996"/>
    </source>
</evidence>
<dbReference type="AlphaFoldDB" id="A0A432ZEZ3"/>
<dbReference type="EMBL" id="PIQH01000015">
    <property type="protein sequence ID" value="RUO76545.1"/>
    <property type="molecule type" value="Genomic_DNA"/>
</dbReference>
<dbReference type="OrthoDB" id="8780249at2"/>
<reference evidence="1 2" key="1">
    <citation type="journal article" date="2011" name="Front. Microbiol.">
        <title>Genomic signatures of strain selection and enhancement in Bacillus atrophaeus var. globigii, a historical biowarfare simulant.</title>
        <authorList>
            <person name="Gibbons H.S."/>
            <person name="Broomall S.M."/>
            <person name="McNew L.A."/>
            <person name="Daligault H."/>
            <person name="Chapman C."/>
            <person name="Bruce D."/>
            <person name="Karavis M."/>
            <person name="Krepps M."/>
            <person name="McGregor P.A."/>
            <person name="Hong C."/>
            <person name="Park K.H."/>
            <person name="Akmal A."/>
            <person name="Feldman A."/>
            <person name="Lin J.S."/>
            <person name="Chang W.E."/>
            <person name="Higgs B.W."/>
            <person name="Demirev P."/>
            <person name="Lindquist J."/>
            <person name="Liem A."/>
            <person name="Fochler E."/>
            <person name="Read T.D."/>
            <person name="Tapia R."/>
            <person name="Johnson S."/>
            <person name="Bishop-Lilly K.A."/>
            <person name="Detter C."/>
            <person name="Han C."/>
            <person name="Sozhamannan S."/>
            <person name="Rosenzweig C.N."/>
            <person name="Skowronski E.W."/>
        </authorList>
    </citation>
    <scope>NUCLEOTIDE SEQUENCE [LARGE SCALE GENOMIC DNA]</scope>
    <source>
        <strain evidence="1 2">CC-PW-9</strain>
    </source>
</reference>
<sequence>MLKDTSSFPDEIRGKKVSQVPELSELLEKVSVDGKAWTTLYRCKFSGEEWLEIYEATGHGEIPVIRRKKP</sequence>
<proteinExistence type="predicted"/>
<accession>A0A432ZEZ3</accession>
<protein>
    <submittedName>
        <fullName evidence="1">Uncharacterized protein</fullName>
    </submittedName>
</protein>
<dbReference type="Proteomes" id="UP000287996">
    <property type="component" value="Unassembled WGS sequence"/>
</dbReference>
<evidence type="ECO:0000313" key="1">
    <source>
        <dbReference type="EMBL" id="RUO76545.1"/>
    </source>
</evidence>
<gene>
    <name evidence="1" type="ORF">CWI84_11690</name>
</gene>
<comment type="caution">
    <text evidence="1">The sequence shown here is derived from an EMBL/GenBank/DDBJ whole genome shotgun (WGS) entry which is preliminary data.</text>
</comment>
<organism evidence="1 2">
    <name type="scientific">Idiomarina tyrosinivorans</name>
    <dbReference type="NCBI Taxonomy" id="1445662"/>
    <lineage>
        <taxon>Bacteria</taxon>
        <taxon>Pseudomonadati</taxon>
        <taxon>Pseudomonadota</taxon>
        <taxon>Gammaproteobacteria</taxon>
        <taxon>Alteromonadales</taxon>
        <taxon>Idiomarinaceae</taxon>
        <taxon>Idiomarina</taxon>
    </lineage>
</organism>
<keyword evidence="2" id="KW-1185">Reference proteome</keyword>